<dbReference type="GO" id="GO:0032259">
    <property type="term" value="P:methylation"/>
    <property type="evidence" value="ECO:0007669"/>
    <property type="project" value="UniProtKB-KW"/>
</dbReference>
<evidence type="ECO:0000313" key="1">
    <source>
        <dbReference type="EMBL" id="MDG4476693.1"/>
    </source>
</evidence>
<dbReference type="Proteomes" id="UP001154240">
    <property type="component" value="Unassembled WGS sequence"/>
</dbReference>
<reference evidence="1" key="1">
    <citation type="journal article" date="2022" name="bioRxiv">
        <title>Thiovibrio frasassiensisgen. nov., sp. nov., an autotrophic, elemental sulfur disproportionating bacterium isolated from sulfidic karst sediment, and proposal of Thiovibrionaceae fam. nov.</title>
        <authorList>
            <person name="Aronson H."/>
            <person name="Thomas C."/>
            <person name="Bhattacharyya M."/>
            <person name="Eckstein S."/>
            <person name="Jensen S."/>
            <person name="Barco R."/>
            <person name="Macalady J."/>
            <person name="Amend J."/>
        </authorList>
    </citation>
    <scope>NUCLEOTIDE SEQUENCE</scope>
    <source>
        <strain evidence="1">RS19-109</strain>
    </source>
</reference>
<accession>A0A9X4RMY8</accession>
<dbReference type="EMBL" id="JAPHEH010000001">
    <property type="protein sequence ID" value="MDG4476693.1"/>
    <property type="molecule type" value="Genomic_DNA"/>
</dbReference>
<name>A0A9X4RMY8_9BACT</name>
<dbReference type="RefSeq" id="WP_307633658.1">
    <property type="nucleotide sequence ID" value="NZ_JAPHEH010000001.1"/>
</dbReference>
<comment type="caution">
    <text evidence="1">The sequence shown here is derived from an EMBL/GenBank/DDBJ whole genome shotgun (WGS) entry which is preliminary data.</text>
</comment>
<protein>
    <submittedName>
        <fullName evidence="1">Class I SAM-dependent methyltransferase</fullName>
    </submittedName>
</protein>
<keyword evidence="1" id="KW-0489">Methyltransferase</keyword>
<organism evidence="1 2">
    <name type="scientific">Thiovibrio frasassiensis</name>
    <dbReference type="NCBI Taxonomy" id="2984131"/>
    <lineage>
        <taxon>Bacteria</taxon>
        <taxon>Pseudomonadati</taxon>
        <taxon>Thermodesulfobacteriota</taxon>
        <taxon>Desulfobulbia</taxon>
        <taxon>Desulfobulbales</taxon>
        <taxon>Thiovibrionaceae</taxon>
        <taxon>Thiovibrio</taxon>
    </lineage>
</organism>
<dbReference type="SUPFAM" id="SSF53335">
    <property type="entry name" value="S-adenosyl-L-methionine-dependent methyltransferases"/>
    <property type="match status" value="1"/>
</dbReference>
<gene>
    <name evidence="1" type="ORF">OLX77_11070</name>
</gene>
<keyword evidence="2" id="KW-1185">Reference proteome</keyword>
<dbReference type="InterPro" id="IPR029063">
    <property type="entry name" value="SAM-dependent_MTases_sf"/>
</dbReference>
<keyword evidence="1" id="KW-0808">Transferase</keyword>
<reference evidence="1" key="2">
    <citation type="submission" date="2022-10" db="EMBL/GenBank/DDBJ databases">
        <authorList>
            <person name="Aronson H.S."/>
        </authorList>
    </citation>
    <scope>NUCLEOTIDE SEQUENCE</scope>
    <source>
        <strain evidence="1">RS19-109</strain>
    </source>
</reference>
<dbReference type="Gene3D" id="3.40.50.150">
    <property type="entry name" value="Vaccinia Virus protein VP39"/>
    <property type="match status" value="1"/>
</dbReference>
<evidence type="ECO:0000313" key="2">
    <source>
        <dbReference type="Proteomes" id="UP001154240"/>
    </source>
</evidence>
<proteinExistence type="predicted"/>
<dbReference type="CDD" id="cd02440">
    <property type="entry name" value="AdoMet_MTases"/>
    <property type="match status" value="1"/>
</dbReference>
<dbReference type="GO" id="GO:0008168">
    <property type="term" value="F:methyltransferase activity"/>
    <property type="evidence" value="ECO:0007669"/>
    <property type="project" value="UniProtKB-KW"/>
</dbReference>
<dbReference type="AlphaFoldDB" id="A0A9X4RMY8"/>
<sequence>MDNEENDIFFNIINRFVGFYSRDAVKETRNDPDCEYPFVAMDTRQIFAQFSFVSTFLGLDHAGQTARQPRILDVGCGIGNVLLVAEQFGFEVYGIEKDAYPFRIAARLIGEERIAQADIWSYEGYGNYEVVYYYRPFSGRDQQLRFEKLIEESMQTGAILIANHKNSDAIDRDHRFKKLSPSLPIWQKIRET</sequence>